<reference evidence="4 5" key="1">
    <citation type="submission" date="2019-07" db="EMBL/GenBank/DDBJ databases">
        <title>Lentzea xizangensis sp. nov., isolated from Qinghai-Tibetan Plateau Soils.</title>
        <authorList>
            <person name="Huang J."/>
        </authorList>
    </citation>
    <scope>NUCLEOTIDE SEQUENCE [LARGE SCALE GENOMIC DNA]</scope>
    <source>
        <strain evidence="4 5">FXJ1.1311</strain>
    </source>
</reference>
<evidence type="ECO:0000313" key="5">
    <source>
        <dbReference type="Proteomes" id="UP000316639"/>
    </source>
</evidence>
<dbReference type="GO" id="GO:0003995">
    <property type="term" value="F:acyl-CoA dehydrogenase activity"/>
    <property type="evidence" value="ECO:0007669"/>
    <property type="project" value="TreeGrafter"/>
</dbReference>
<name>A0A563ES39_9PSEU</name>
<dbReference type="Pfam" id="PF08028">
    <property type="entry name" value="Acyl-CoA_dh_2"/>
    <property type="match status" value="1"/>
</dbReference>
<dbReference type="InterPro" id="IPR009100">
    <property type="entry name" value="AcylCoA_DH/oxidase_NM_dom_sf"/>
</dbReference>
<evidence type="ECO:0000256" key="1">
    <source>
        <dbReference type="ARBA" id="ARBA00023002"/>
    </source>
</evidence>
<dbReference type="InterPro" id="IPR037069">
    <property type="entry name" value="AcylCoA_DH/ox_N_sf"/>
</dbReference>
<dbReference type="SUPFAM" id="SSF47203">
    <property type="entry name" value="Acyl-CoA dehydrogenase C-terminal domain-like"/>
    <property type="match status" value="1"/>
</dbReference>
<gene>
    <name evidence="4" type="ORF">FKR81_20310</name>
</gene>
<evidence type="ECO:0000313" key="4">
    <source>
        <dbReference type="EMBL" id="TWP50517.1"/>
    </source>
</evidence>
<accession>A0A563ES39</accession>
<feature type="domain" description="Acyl-CoA dehydrogenase C-terminal" evidence="3">
    <location>
        <begin position="222"/>
        <end position="348"/>
    </location>
</feature>
<dbReference type="Proteomes" id="UP000316639">
    <property type="component" value="Unassembled WGS sequence"/>
</dbReference>
<keyword evidence="4" id="KW-0378">Hydrolase</keyword>
<dbReference type="InterPro" id="IPR013786">
    <property type="entry name" value="AcylCoA_DH/ox_N"/>
</dbReference>
<dbReference type="Pfam" id="PF02771">
    <property type="entry name" value="Acyl-CoA_dh_N"/>
    <property type="match status" value="1"/>
</dbReference>
<protein>
    <submittedName>
        <fullName evidence="4">Hydrolase</fullName>
    </submittedName>
</protein>
<feature type="domain" description="Acyl-CoA dehydrogenase/oxidase N-terminal" evidence="2">
    <location>
        <begin position="6"/>
        <end position="80"/>
    </location>
</feature>
<dbReference type="PANTHER" id="PTHR43884">
    <property type="entry name" value="ACYL-COA DEHYDROGENASE"/>
    <property type="match status" value="1"/>
</dbReference>
<dbReference type="Gene3D" id="1.20.140.10">
    <property type="entry name" value="Butyryl-CoA Dehydrogenase, subunit A, domain 3"/>
    <property type="match status" value="1"/>
</dbReference>
<sequence>MLNVEDLAARAAAAARQAEDRRKLDPEVVKSMLDVGFARYFVPSEFGGVQGTFRELVRAVGAVGEACPATAWCASLTAHLGRMTAFLPADGYREIWAQGPDPLIVGSLAGFGEAVESGDGWTVSGRWPYISGIDYADWVLLCAVEQDSGSARVFAVRRSEVLSDDSWDSIGMRATGSHNVSVKDVFVPAARSFARDDILAGRPTDSTAACHRVPLEAVNLLSFAAPLLGAADGALAVWYSYAKGKAAAWNPAAPSASVLATTYARTSGEIDAARLLLERCADVADRGAEVTEEDIARNTRDISLAVDILKTAVNRLAAEGGTSNLGEGRPLQRFWRDANTMASHIALRFELAALGYAEGRLWEPGKAPGSAPIGDDW</sequence>
<dbReference type="PANTHER" id="PTHR43884:SF12">
    <property type="entry name" value="ISOVALERYL-COA DEHYDROGENASE, MITOCHONDRIAL-RELATED"/>
    <property type="match status" value="1"/>
</dbReference>
<organism evidence="4 5">
    <name type="scientific">Lentzea tibetensis</name>
    <dbReference type="NCBI Taxonomy" id="2591470"/>
    <lineage>
        <taxon>Bacteria</taxon>
        <taxon>Bacillati</taxon>
        <taxon>Actinomycetota</taxon>
        <taxon>Actinomycetes</taxon>
        <taxon>Pseudonocardiales</taxon>
        <taxon>Pseudonocardiaceae</taxon>
        <taxon>Lentzea</taxon>
    </lineage>
</organism>
<dbReference type="InterPro" id="IPR046373">
    <property type="entry name" value="Acyl-CoA_Oxase/DH_mid-dom_sf"/>
</dbReference>
<evidence type="ECO:0000259" key="3">
    <source>
        <dbReference type="Pfam" id="PF08028"/>
    </source>
</evidence>
<dbReference type="AlphaFoldDB" id="A0A563ES39"/>
<dbReference type="InterPro" id="IPR013107">
    <property type="entry name" value="Acyl-CoA_DH_C"/>
</dbReference>
<keyword evidence="5" id="KW-1185">Reference proteome</keyword>
<dbReference type="Gene3D" id="2.40.110.10">
    <property type="entry name" value="Butyryl-CoA Dehydrogenase, subunit A, domain 2"/>
    <property type="match status" value="1"/>
</dbReference>
<comment type="caution">
    <text evidence="4">The sequence shown here is derived from an EMBL/GenBank/DDBJ whole genome shotgun (WGS) entry which is preliminary data.</text>
</comment>
<dbReference type="GO" id="GO:0016787">
    <property type="term" value="F:hydrolase activity"/>
    <property type="evidence" value="ECO:0007669"/>
    <property type="project" value="UniProtKB-KW"/>
</dbReference>
<dbReference type="OrthoDB" id="3402961at2"/>
<dbReference type="SUPFAM" id="SSF56645">
    <property type="entry name" value="Acyl-CoA dehydrogenase NM domain-like"/>
    <property type="match status" value="1"/>
</dbReference>
<dbReference type="EMBL" id="VOBR01000012">
    <property type="protein sequence ID" value="TWP50517.1"/>
    <property type="molecule type" value="Genomic_DNA"/>
</dbReference>
<dbReference type="RefSeq" id="WP_146353679.1">
    <property type="nucleotide sequence ID" value="NZ_VOBR01000012.1"/>
</dbReference>
<dbReference type="Gene3D" id="1.10.540.10">
    <property type="entry name" value="Acyl-CoA dehydrogenase/oxidase, N-terminal domain"/>
    <property type="match status" value="1"/>
</dbReference>
<dbReference type="PIRSF" id="PIRSF016578">
    <property type="entry name" value="HsaA"/>
    <property type="match status" value="1"/>
</dbReference>
<evidence type="ECO:0000259" key="2">
    <source>
        <dbReference type="Pfam" id="PF02771"/>
    </source>
</evidence>
<proteinExistence type="predicted"/>
<dbReference type="InterPro" id="IPR036250">
    <property type="entry name" value="AcylCo_DH-like_C"/>
</dbReference>
<keyword evidence="1" id="KW-0560">Oxidoreductase</keyword>
<dbReference type="GO" id="GO:0050660">
    <property type="term" value="F:flavin adenine dinucleotide binding"/>
    <property type="evidence" value="ECO:0007669"/>
    <property type="project" value="InterPro"/>
</dbReference>